<reference evidence="1 2" key="1">
    <citation type="submission" date="2019-01" db="EMBL/GenBank/DDBJ databases">
        <title>Sequencing of cultivated peanut Arachis hypogaea provides insights into genome evolution and oil improvement.</title>
        <authorList>
            <person name="Chen X."/>
        </authorList>
    </citation>
    <scope>NUCLEOTIDE SEQUENCE [LARGE SCALE GENOMIC DNA]</scope>
    <source>
        <strain evidence="2">cv. Fuhuasheng</strain>
        <tissue evidence="1">Leaves</tissue>
    </source>
</reference>
<gene>
    <name evidence="1" type="ORF">Ahy_B01g053019</name>
</gene>
<dbReference type="EMBL" id="SDMP01000011">
    <property type="protein sequence ID" value="RYR28833.1"/>
    <property type="molecule type" value="Genomic_DNA"/>
</dbReference>
<protein>
    <recommendedName>
        <fullName evidence="3">Protein FAR1-RELATED SEQUENCE</fullName>
    </recommendedName>
</protein>
<dbReference type="AlphaFoldDB" id="A0A445AQX5"/>
<evidence type="ECO:0008006" key="3">
    <source>
        <dbReference type="Google" id="ProtNLM"/>
    </source>
</evidence>
<evidence type="ECO:0000313" key="1">
    <source>
        <dbReference type="EMBL" id="RYR28833.1"/>
    </source>
</evidence>
<name>A0A445AQX5_ARAHY</name>
<comment type="caution">
    <text evidence="1">The sequence shown here is derived from an EMBL/GenBank/DDBJ whole genome shotgun (WGS) entry which is preliminary data.</text>
</comment>
<dbReference type="Proteomes" id="UP000289738">
    <property type="component" value="Chromosome B01"/>
</dbReference>
<keyword evidence="2" id="KW-1185">Reference proteome</keyword>
<accession>A0A445AQX5</accession>
<sequence length="241" mass="26943">MLELVQNLELMFHEYQNNELLAQFRSIGSVPAMTKSLESLERCATIVYTRAIFGDVQNEIIGVASVNLNLPNIPDGLVLKRWTKNAKALEAYEEKINVGADRACLLRHGTIHSACHWLFFLGSQKNPGHTKRNCPGKKNGHGKEMEDGYTAGFDSYALEEIKMFNHMEEFGNDAVVGANYNDEGTQCTNEDKACHIGVHKMDMQGVGANNYVTTQTSSAEAQCNDNDDMLIRMVLRLNRIL</sequence>
<evidence type="ECO:0000313" key="2">
    <source>
        <dbReference type="Proteomes" id="UP000289738"/>
    </source>
</evidence>
<organism evidence="1 2">
    <name type="scientific">Arachis hypogaea</name>
    <name type="common">Peanut</name>
    <dbReference type="NCBI Taxonomy" id="3818"/>
    <lineage>
        <taxon>Eukaryota</taxon>
        <taxon>Viridiplantae</taxon>
        <taxon>Streptophyta</taxon>
        <taxon>Embryophyta</taxon>
        <taxon>Tracheophyta</taxon>
        <taxon>Spermatophyta</taxon>
        <taxon>Magnoliopsida</taxon>
        <taxon>eudicotyledons</taxon>
        <taxon>Gunneridae</taxon>
        <taxon>Pentapetalae</taxon>
        <taxon>rosids</taxon>
        <taxon>fabids</taxon>
        <taxon>Fabales</taxon>
        <taxon>Fabaceae</taxon>
        <taxon>Papilionoideae</taxon>
        <taxon>50 kb inversion clade</taxon>
        <taxon>dalbergioids sensu lato</taxon>
        <taxon>Dalbergieae</taxon>
        <taxon>Pterocarpus clade</taxon>
        <taxon>Arachis</taxon>
    </lineage>
</organism>
<proteinExistence type="predicted"/>